<proteinExistence type="inferred from homology"/>
<name>A0A7S3M5H7_9STRA</name>
<evidence type="ECO:0000256" key="3">
    <source>
        <dbReference type="ARBA" id="ARBA00022801"/>
    </source>
</evidence>
<keyword evidence="3" id="KW-0378">Hydrolase</keyword>
<dbReference type="EMBL" id="HBIC01026092">
    <property type="protein sequence ID" value="CAE0284113.1"/>
    <property type="molecule type" value="Transcribed_RNA"/>
</dbReference>
<dbReference type="PANTHER" id="PTHR23402">
    <property type="entry name" value="PROTEASE FAMILY C15 PYROGLUTAMYL-PEPTIDASE I-RELATED"/>
    <property type="match status" value="1"/>
</dbReference>
<sequence length="222" mass="24446">MSASGVSLVVTGFGVFADVLDNPSMRIVEELSSNCFACEGFADSIQFKILEVSVDGCSSFHDSLQWPDNENNSAATVFVHIGVNSKGTHINLEECAYNNMTFRVPDVKGFQPESATIFSECPLDQPLYSSLCLAQICQALNQTVPALPGREDVNLVQLSQDPGRYLCNYVYYQALSHHKAQQKPMLSVFVHVPPFEVMPQNTQVDLVKQLLILIAKNAAEQI</sequence>
<comment type="similarity">
    <text evidence="1">Belongs to the peptidase C15 family.</text>
</comment>
<gene>
    <name evidence="5" type="ORF">SELO1098_LOCUS12948</name>
</gene>
<evidence type="ECO:0000256" key="2">
    <source>
        <dbReference type="ARBA" id="ARBA00022670"/>
    </source>
</evidence>
<dbReference type="PANTHER" id="PTHR23402:SF1">
    <property type="entry name" value="PYROGLUTAMYL-PEPTIDASE I"/>
    <property type="match status" value="1"/>
</dbReference>
<dbReference type="AlphaFoldDB" id="A0A7S3M5H7"/>
<organism evidence="5">
    <name type="scientific">Spumella elongata</name>
    <dbReference type="NCBI Taxonomy" id="89044"/>
    <lineage>
        <taxon>Eukaryota</taxon>
        <taxon>Sar</taxon>
        <taxon>Stramenopiles</taxon>
        <taxon>Ochrophyta</taxon>
        <taxon>Chrysophyceae</taxon>
        <taxon>Chromulinales</taxon>
        <taxon>Chromulinaceae</taxon>
        <taxon>Spumella</taxon>
    </lineage>
</organism>
<dbReference type="InterPro" id="IPR036440">
    <property type="entry name" value="Peptidase_C15-like_sf"/>
</dbReference>
<dbReference type="GO" id="GO:0008234">
    <property type="term" value="F:cysteine-type peptidase activity"/>
    <property type="evidence" value="ECO:0007669"/>
    <property type="project" value="UniProtKB-KW"/>
</dbReference>
<evidence type="ECO:0000313" key="5">
    <source>
        <dbReference type="EMBL" id="CAE0284113.1"/>
    </source>
</evidence>
<evidence type="ECO:0000256" key="1">
    <source>
        <dbReference type="ARBA" id="ARBA00006641"/>
    </source>
</evidence>
<evidence type="ECO:0000256" key="4">
    <source>
        <dbReference type="ARBA" id="ARBA00022807"/>
    </source>
</evidence>
<keyword evidence="4" id="KW-0788">Thiol protease</keyword>
<keyword evidence="2" id="KW-0645">Protease</keyword>
<dbReference type="SUPFAM" id="SSF53182">
    <property type="entry name" value="Pyrrolidone carboxyl peptidase (pyroglutamate aminopeptidase)"/>
    <property type="match status" value="1"/>
</dbReference>
<dbReference type="Gene3D" id="3.40.630.20">
    <property type="entry name" value="Peptidase C15, pyroglutamyl peptidase I-like"/>
    <property type="match status" value="1"/>
</dbReference>
<dbReference type="Pfam" id="PF01470">
    <property type="entry name" value="Peptidase_C15"/>
    <property type="match status" value="1"/>
</dbReference>
<reference evidence="5" key="1">
    <citation type="submission" date="2021-01" db="EMBL/GenBank/DDBJ databases">
        <authorList>
            <person name="Corre E."/>
            <person name="Pelletier E."/>
            <person name="Niang G."/>
            <person name="Scheremetjew M."/>
            <person name="Finn R."/>
            <person name="Kale V."/>
            <person name="Holt S."/>
            <person name="Cochrane G."/>
            <person name="Meng A."/>
            <person name="Brown T."/>
            <person name="Cohen L."/>
        </authorList>
    </citation>
    <scope>NUCLEOTIDE SEQUENCE</scope>
    <source>
        <strain evidence="5">CCAP 955/1</strain>
    </source>
</reference>
<accession>A0A7S3M5H7</accession>
<protein>
    <recommendedName>
        <fullName evidence="6">Pyroglutamyl-peptidase I</fullName>
    </recommendedName>
</protein>
<dbReference type="GO" id="GO:0006508">
    <property type="term" value="P:proteolysis"/>
    <property type="evidence" value="ECO:0007669"/>
    <property type="project" value="UniProtKB-KW"/>
</dbReference>
<dbReference type="InterPro" id="IPR016125">
    <property type="entry name" value="Peptidase_C15-like"/>
</dbReference>
<evidence type="ECO:0008006" key="6">
    <source>
        <dbReference type="Google" id="ProtNLM"/>
    </source>
</evidence>